<dbReference type="Proteomes" id="UP000016762">
    <property type="component" value="Unassembled WGS sequence"/>
</dbReference>
<dbReference type="PANTHER" id="PTHR33121:SF79">
    <property type="entry name" value="CYCLIC DI-GMP PHOSPHODIESTERASE PDED-RELATED"/>
    <property type="match status" value="1"/>
</dbReference>
<comment type="caution">
    <text evidence="2">The sequence shown here is derived from an EMBL/GenBank/DDBJ whole genome shotgun (WGS) entry which is preliminary data.</text>
</comment>
<accession>U2WQQ8</accession>
<feature type="non-terminal residue" evidence="2">
    <location>
        <position position="208"/>
    </location>
</feature>
<keyword evidence="3" id="KW-1185">Reference proteome</keyword>
<dbReference type="STRING" id="1397666.RS24_01936"/>
<gene>
    <name evidence="2" type="ORF">RS24_01936</name>
</gene>
<dbReference type="SMART" id="SM00052">
    <property type="entry name" value="EAL"/>
    <property type="match status" value="1"/>
</dbReference>
<dbReference type="OrthoDB" id="9814202at2"/>
<sequence length="208" mass="24251">MKDESLDFFFYNFFLDKWFMSLQKIYDIYTHEVVGGELLLRVFDEEILDNGIYFPEAFSDNRFNNLTLDILFKLKKYLVTSPEIFPNHVSFNFVPINIESIEIHKSLVEITEMFNRLNKNLVLEISEIFTQSDYIKFLPIAENLKDAGAQIGLDDYGATDIEIDALDFFPLDFVKLDRSISISEEALKSSFHRKMISIANKRSLTLIA</sequence>
<dbReference type="GO" id="GO:0071111">
    <property type="term" value="F:cyclic-guanylate-specific phosphodiesterase activity"/>
    <property type="evidence" value="ECO:0007669"/>
    <property type="project" value="InterPro"/>
</dbReference>
<protein>
    <recommendedName>
        <fullName evidence="1">EAL domain-containing protein</fullName>
    </recommendedName>
</protein>
<dbReference type="PANTHER" id="PTHR33121">
    <property type="entry name" value="CYCLIC DI-GMP PHOSPHODIESTERASE PDEF"/>
    <property type="match status" value="1"/>
</dbReference>
<reference evidence="2 3" key="1">
    <citation type="journal article" date="2014" name="FEMS Microbiol. Ecol.">
        <title>Genomic differentiation among two strains of the PS1 clade isolated from geographically separated marine habitats.</title>
        <authorList>
            <person name="Jimenez-Infante F."/>
            <person name="Ngugi D.K."/>
            <person name="Alam I."/>
            <person name="Rashid M."/>
            <person name="Baalawi W."/>
            <person name="Kamau A.A."/>
            <person name="Bajic V.B."/>
            <person name="Stingl U."/>
        </authorList>
    </citation>
    <scope>NUCLEOTIDE SEQUENCE [LARGE SCALE GENOMIC DNA]</scope>
    <source>
        <strain evidence="2 3">RS24</strain>
    </source>
</reference>
<dbReference type="eggNOG" id="COG5001">
    <property type="taxonomic scope" value="Bacteria"/>
</dbReference>
<dbReference type="EMBL" id="AWXE01000005">
    <property type="protein sequence ID" value="ERL45900.1"/>
    <property type="molecule type" value="Genomic_DNA"/>
</dbReference>
<evidence type="ECO:0000259" key="1">
    <source>
        <dbReference type="PROSITE" id="PS50883"/>
    </source>
</evidence>
<dbReference type="InterPro" id="IPR050706">
    <property type="entry name" value="Cyclic-di-GMP_PDE-like"/>
</dbReference>
<evidence type="ECO:0000313" key="3">
    <source>
        <dbReference type="Proteomes" id="UP000016762"/>
    </source>
</evidence>
<dbReference type="InterPro" id="IPR001633">
    <property type="entry name" value="EAL_dom"/>
</dbReference>
<dbReference type="SUPFAM" id="SSF141868">
    <property type="entry name" value="EAL domain-like"/>
    <property type="match status" value="1"/>
</dbReference>
<feature type="domain" description="EAL" evidence="1">
    <location>
        <begin position="1"/>
        <end position="208"/>
    </location>
</feature>
<dbReference type="AlphaFoldDB" id="U2WQQ8"/>
<proteinExistence type="predicted"/>
<dbReference type="PROSITE" id="PS50883">
    <property type="entry name" value="EAL"/>
    <property type="match status" value="1"/>
</dbReference>
<name>U2WQQ8_9PROT</name>
<dbReference type="InterPro" id="IPR035919">
    <property type="entry name" value="EAL_sf"/>
</dbReference>
<organism evidence="2 3">
    <name type="scientific">Candidatus Micropelagius thuwalensis</name>
    <dbReference type="NCBI Taxonomy" id="1397666"/>
    <lineage>
        <taxon>Bacteria</taxon>
        <taxon>Pseudomonadati</taxon>
        <taxon>Pseudomonadota</taxon>
        <taxon>Alphaproteobacteria</taxon>
        <taxon>PS1 clade</taxon>
        <taxon>Candidatus Micropelagius</taxon>
    </lineage>
</organism>
<dbReference type="Pfam" id="PF00563">
    <property type="entry name" value="EAL"/>
    <property type="match status" value="1"/>
</dbReference>
<dbReference type="Gene3D" id="3.20.20.450">
    <property type="entry name" value="EAL domain"/>
    <property type="match status" value="1"/>
</dbReference>
<evidence type="ECO:0000313" key="2">
    <source>
        <dbReference type="EMBL" id="ERL45900.1"/>
    </source>
</evidence>